<dbReference type="PANTHER" id="PTHR46268">
    <property type="entry name" value="STRESS RESPONSE PROTEIN NHAX"/>
    <property type="match status" value="1"/>
</dbReference>
<dbReference type="Pfam" id="PF00582">
    <property type="entry name" value="Usp"/>
    <property type="match status" value="1"/>
</dbReference>
<dbReference type="Gene3D" id="3.40.50.620">
    <property type="entry name" value="HUPs"/>
    <property type="match status" value="2"/>
</dbReference>
<dbReference type="CDD" id="cd00293">
    <property type="entry name" value="USP-like"/>
    <property type="match status" value="1"/>
</dbReference>
<gene>
    <name evidence="3" type="ORF">NCTC11343_03458</name>
</gene>
<dbReference type="SUPFAM" id="SSF52402">
    <property type="entry name" value="Adenine nucleotide alpha hydrolases-like"/>
    <property type="match status" value="2"/>
</dbReference>
<dbReference type="PANTHER" id="PTHR46268:SF22">
    <property type="entry name" value="SENSOR PROTEIN KDPD-RELATED"/>
    <property type="match status" value="1"/>
</dbReference>
<comment type="similarity">
    <text evidence="1">Belongs to the universal stress protein A family.</text>
</comment>
<evidence type="ECO:0000259" key="2">
    <source>
        <dbReference type="Pfam" id="PF00582"/>
    </source>
</evidence>
<dbReference type="EMBL" id="UAUU01000009">
    <property type="protein sequence ID" value="SPZ88390.1"/>
    <property type="molecule type" value="Genomic_DNA"/>
</dbReference>
<dbReference type="InterPro" id="IPR014729">
    <property type="entry name" value="Rossmann-like_a/b/a_fold"/>
</dbReference>
<dbReference type="InterPro" id="IPR006016">
    <property type="entry name" value="UspA"/>
</dbReference>
<protein>
    <submittedName>
        <fullName evidence="3">Universal stress protein family</fullName>
    </submittedName>
</protein>
<evidence type="ECO:0000313" key="3">
    <source>
        <dbReference type="EMBL" id="SPZ88390.1"/>
    </source>
</evidence>
<dbReference type="InterPro" id="IPR006015">
    <property type="entry name" value="Universal_stress_UspA"/>
</dbReference>
<accession>A0A2X2LGF3</accession>
<organism evidence="3 4">
    <name type="scientific">Sphingobacterium multivorum</name>
    <dbReference type="NCBI Taxonomy" id="28454"/>
    <lineage>
        <taxon>Bacteria</taxon>
        <taxon>Pseudomonadati</taxon>
        <taxon>Bacteroidota</taxon>
        <taxon>Sphingobacteriia</taxon>
        <taxon>Sphingobacteriales</taxon>
        <taxon>Sphingobacteriaceae</taxon>
        <taxon>Sphingobacterium</taxon>
    </lineage>
</organism>
<name>A0A2X2LGF3_SPHMU</name>
<evidence type="ECO:0000256" key="1">
    <source>
        <dbReference type="ARBA" id="ARBA00008791"/>
    </source>
</evidence>
<sequence length="276" mass="31080">MKNLLLLTDFSDNAYTAARYAAQLAQLWGIEKVVLYHTYEVIPTVGTEPVVISNSEILEEKQKDLNTWQQELMLLFPEGIAWKSVLEEYELSYGVNRTCAEEDIDLVIVGTAGKSGLKKLLLGSNTLKLIENCHTPLLVVPARAEFRVPKKMLIATNLKEVKLKLNRLLVNASEVLRKSEVYVVHVNKEDPANKAVNAEIKTMQDLLAPYHPIYSYILNADIAAGINQYINENHIDMMVTFHRDKGLLSRIFNTSIAQKMAWKSQAAMMVIPVHSG</sequence>
<evidence type="ECO:0000313" key="4">
    <source>
        <dbReference type="Proteomes" id="UP000251241"/>
    </source>
</evidence>
<reference evidence="3 4" key="1">
    <citation type="submission" date="2018-06" db="EMBL/GenBank/DDBJ databases">
        <authorList>
            <consortium name="Pathogen Informatics"/>
            <person name="Doyle S."/>
        </authorList>
    </citation>
    <scope>NUCLEOTIDE SEQUENCE [LARGE SCALE GENOMIC DNA]</scope>
    <source>
        <strain evidence="3 4">NCTC11343</strain>
    </source>
</reference>
<proteinExistence type="inferred from homology"/>
<dbReference type="Proteomes" id="UP000251241">
    <property type="component" value="Unassembled WGS sequence"/>
</dbReference>
<dbReference type="GeneID" id="97183318"/>
<feature type="domain" description="UspA" evidence="2">
    <location>
        <begin position="1"/>
        <end position="141"/>
    </location>
</feature>
<dbReference type="PRINTS" id="PR01438">
    <property type="entry name" value="UNVRSLSTRESS"/>
</dbReference>
<dbReference type="RefSeq" id="WP_112375278.1">
    <property type="nucleotide sequence ID" value="NZ_CP069793.1"/>
</dbReference>
<dbReference type="AlphaFoldDB" id="A0A2X2LGF3"/>